<evidence type="ECO:0000259" key="1">
    <source>
        <dbReference type="Pfam" id="PF02036"/>
    </source>
</evidence>
<comment type="caution">
    <text evidence="2">The sequence shown here is derived from an EMBL/GenBank/DDBJ whole genome shotgun (WGS) entry which is preliminary data.</text>
</comment>
<dbReference type="EMBL" id="PUHW01000837">
    <property type="protein sequence ID" value="KAG0683952.1"/>
    <property type="molecule type" value="Genomic_DNA"/>
</dbReference>
<dbReference type="PANTHER" id="PTHR10094:SF25">
    <property type="entry name" value="SCP2 STEROL-BINDING DOMAIN-CONTAINING PROTEIN 1"/>
    <property type="match status" value="1"/>
</dbReference>
<gene>
    <name evidence="2" type="ORF">C6P40_005133</name>
</gene>
<dbReference type="Proteomes" id="UP000697127">
    <property type="component" value="Unassembled WGS sequence"/>
</dbReference>
<dbReference type="SUPFAM" id="SSF55718">
    <property type="entry name" value="SCP-like"/>
    <property type="match status" value="1"/>
</dbReference>
<feature type="domain" description="SCP2" evidence="1">
    <location>
        <begin position="14"/>
        <end position="120"/>
    </location>
</feature>
<name>A0A9P6WFB9_9ASCO</name>
<evidence type="ECO:0000313" key="3">
    <source>
        <dbReference type="Proteomes" id="UP000697127"/>
    </source>
</evidence>
<evidence type="ECO:0000313" key="2">
    <source>
        <dbReference type="EMBL" id="KAG0683952.1"/>
    </source>
</evidence>
<organism evidence="2 3">
    <name type="scientific">Pichia californica</name>
    <dbReference type="NCBI Taxonomy" id="460514"/>
    <lineage>
        <taxon>Eukaryota</taxon>
        <taxon>Fungi</taxon>
        <taxon>Dikarya</taxon>
        <taxon>Ascomycota</taxon>
        <taxon>Saccharomycotina</taxon>
        <taxon>Pichiomycetes</taxon>
        <taxon>Pichiales</taxon>
        <taxon>Pichiaceae</taxon>
        <taxon>Pichia</taxon>
    </lineage>
</organism>
<dbReference type="GO" id="GO:0005829">
    <property type="term" value="C:cytosol"/>
    <property type="evidence" value="ECO:0007669"/>
    <property type="project" value="TreeGrafter"/>
</dbReference>
<accession>A0A9P6WFB9</accession>
<dbReference type="InterPro" id="IPR003033">
    <property type="entry name" value="SCP2_sterol-bd_dom"/>
</dbReference>
<dbReference type="Gene3D" id="3.30.1050.10">
    <property type="entry name" value="SCP2 sterol-binding domain"/>
    <property type="match status" value="1"/>
</dbReference>
<dbReference type="AlphaFoldDB" id="A0A9P6WFB9"/>
<dbReference type="PANTHER" id="PTHR10094">
    <property type="entry name" value="STEROL CARRIER PROTEIN 2 SCP-2 FAMILY PROTEIN"/>
    <property type="match status" value="1"/>
</dbReference>
<dbReference type="OrthoDB" id="10265837at2759"/>
<dbReference type="InterPro" id="IPR036527">
    <property type="entry name" value="SCP2_sterol-bd_dom_sf"/>
</dbReference>
<proteinExistence type="predicted"/>
<protein>
    <recommendedName>
        <fullName evidence="1">SCP2 domain-containing protein</fullName>
    </recommendedName>
</protein>
<reference evidence="2" key="1">
    <citation type="submission" date="2020-11" db="EMBL/GenBank/DDBJ databases">
        <title>Kefir isolates.</title>
        <authorList>
            <person name="Marcisauskas S."/>
            <person name="Kim Y."/>
            <person name="Blasche S."/>
        </authorList>
    </citation>
    <scope>NUCLEOTIDE SEQUENCE</scope>
    <source>
        <strain evidence="2">Olga-1</strain>
    </source>
</reference>
<dbReference type="Pfam" id="PF02036">
    <property type="entry name" value="SCP2"/>
    <property type="match status" value="1"/>
</dbReference>
<sequence length="129" mass="14790">MTEYKSKKSLEKLSQILKSNKSLQKETFEKLNANVLFEISNKKDKVIWILNSKDEHNIELKNINSSDNSPHSNDILIKIDDNNLKKLINGKQSAQKLFMIGKLKIKGNVMKASYIEKLLKFAGNEKAKL</sequence>
<keyword evidence="3" id="KW-1185">Reference proteome</keyword>